<name>K4LGZ3_THEPS</name>
<organism evidence="1 2">
    <name type="scientific">Thermacetogenium phaeum (strain ATCC BAA-254 / DSM 26808 / PB)</name>
    <dbReference type="NCBI Taxonomy" id="1089553"/>
    <lineage>
        <taxon>Bacteria</taxon>
        <taxon>Bacillati</taxon>
        <taxon>Bacillota</taxon>
        <taxon>Clostridia</taxon>
        <taxon>Thermoanaerobacterales</taxon>
        <taxon>Thermoanaerobacteraceae</taxon>
        <taxon>Thermacetogenium</taxon>
    </lineage>
</organism>
<gene>
    <name evidence="1" type="primary">flg</name>
    <name evidence="1" type="ordered locus">Tph_c10900</name>
</gene>
<evidence type="ECO:0000313" key="1">
    <source>
        <dbReference type="EMBL" id="AFV11312.1"/>
    </source>
</evidence>
<accession>K4LGZ3</accession>
<dbReference type="STRING" id="1089553.Tph_c10900"/>
<dbReference type="Proteomes" id="UP000000467">
    <property type="component" value="Chromosome"/>
</dbReference>
<dbReference type="KEGG" id="tpz:Tph_c10900"/>
<dbReference type="OrthoDB" id="165650at2"/>
<protein>
    <submittedName>
        <fullName evidence="1">Flagellar operon protein Flg</fullName>
    </submittedName>
</protein>
<keyword evidence="1" id="KW-0969">Cilium</keyword>
<keyword evidence="2" id="KW-1185">Reference proteome</keyword>
<dbReference type="EMBL" id="CP003732">
    <property type="protein sequence ID" value="AFV11312.1"/>
    <property type="molecule type" value="Genomic_DNA"/>
</dbReference>
<sequence length="121" mass="13472">MTERIYFPQPILPPEQGRPQGGRDAVKDLSFADILARQSLKFSRHAQERIARREISLEAAHLERIEAAVEKAAAKGARDSLILVDNLAFIVSIRNRTVVTAMDEKSMKGNVFTNIDSAVII</sequence>
<dbReference type="HOGENOM" id="CLU_145226_3_1_9"/>
<dbReference type="AlphaFoldDB" id="K4LGZ3"/>
<keyword evidence="1" id="KW-0282">Flagellum</keyword>
<dbReference type="eggNOG" id="ENOG5032Y5R">
    <property type="taxonomic scope" value="Bacteria"/>
</dbReference>
<dbReference type="NCBIfam" id="TIGR02530">
    <property type="entry name" value="flg_new"/>
    <property type="match status" value="1"/>
</dbReference>
<dbReference type="RefSeq" id="WP_015050193.1">
    <property type="nucleotide sequence ID" value="NC_018870.1"/>
</dbReference>
<dbReference type="InterPro" id="IPR013367">
    <property type="entry name" value="Flagellar_put"/>
</dbReference>
<proteinExistence type="predicted"/>
<dbReference type="Pfam" id="PF12611">
    <property type="entry name" value="Flagellar_put"/>
    <property type="match status" value="1"/>
</dbReference>
<keyword evidence="1" id="KW-0966">Cell projection</keyword>
<evidence type="ECO:0000313" key="2">
    <source>
        <dbReference type="Proteomes" id="UP000000467"/>
    </source>
</evidence>
<reference evidence="1 2" key="1">
    <citation type="journal article" date="2012" name="BMC Genomics">
        <title>Genome-guided analysis of physiological and morphological traits of the fermentative acetate oxidizer Thermacetogenium phaeum.</title>
        <authorList>
            <person name="Oehler D."/>
            <person name="Poehlein A."/>
            <person name="Leimbach A."/>
            <person name="Muller N."/>
            <person name="Daniel R."/>
            <person name="Gottschalk G."/>
            <person name="Schink B."/>
        </authorList>
    </citation>
    <scope>NUCLEOTIDE SEQUENCE [LARGE SCALE GENOMIC DNA]</scope>
    <source>
        <strain evidence="2">ATCC BAA-254 / DSM 26808 / PB</strain>
    </source>
</reference>